<accession>A0A4U0U4L4</accession>
<sequence length="460" mass="51409">MILFGYCDEACDVLRAYCRIHSPFELGHLAESEQLDLKLPYELLWAQRPDLRVEDVGWPPFDAKQLDDALLARRRQLCSDQLLQRNYPHLSTPNSPYVWREAPVDVLTASACSRILARPADVDKGAWPTADDTLESYEAMKAAMTVQSDVKTYPFPYELSFDLATRVGELAEAKQQLARFIRGFAHATWSFVQDCLCVPGILAISADLPADAKFVTEEEARSCRDLLVSAVDSRMRDGRQDPLPQVDWPELLQRLAGAAFKLYPLSYKEIGVNAEQDILNPPAAIEQIQAQEAKLKDKVGLFPQDMKDMYLAANGFKGLDDVVAYGGLAPVNECMAGNCFPLLNDLKLYTEERETLPDGRVRVNRNAGGNAAGKRSLWLMQETEHSGASGSVTLVLTPHELWKKYGNADAEEGEYRVIVHEAARDFHEVWASLRHYIGDVVERLEEAVESGYPASEDGDL</sequence>
<evidence type="ECO:0008006" key="3">
    <source>
        <dbReference type="Google" id="ProtNLM"/>
    </source>
</evidence>
<name>A0A4U0U4L4_9PEZI</name>
<evidence type="ECO:0000313" key="2">
    <source>
        <dbReference type="Proteomes" id="UP000308549"/>
    </source>
</evidence>
<dbReference type="Proteomes" id="UP000308549">
    <property type="component" value="Unassembled WGS sequence"/>
</dbReference>
<protein>
    <recommendedName>
        <fullName evidence="3">Knr4/Smi1-like domain-containing protein</fullName>
    </recommendedName>
</protein>
<organism evidence="1 2">
    <name type="scientific">Salinomyces thailandicus</name>
    <dbReference type="NCBI Taxonomy" id="706561"/>
    <lineage>
        <taxon>Eukaryota</taxon>
        <taxon>Fungi</taxon>
        <taxon>Dikarya</taxon>
        <taxon>Ascomycota</taxon>
        <taxon>Pezizomycotina</taxon>
        <taxon>Dothideomycetes</taxon>
        <taxon>Dothideomycetidae</taxon>
        <taxon>Mycosphaerellales</taxon>
        <taxon>Teratosphaeriaceae</taxon>
        <taxon>Salinomyces</taxon>
    </lineage>
</organism>
<dbReference type="OrthoDB" id="2788868at2759"/>
<keyword evidence="2" id="KW-1185">Reference proteome</keyword>
<gene>
    <name evidence="1" type="ORF">B0A50_02770</name>
</gene>
<dbReference type="EMBL" id="NAJL01000012">
    <property type="protein sequence ID" value="TKA30051.1"/>
    <property type="molecule type" value="Genomic_DNA"/>
</dbReference>
<reference evidence="1 2" key="1">
    <citation type="submission" date="2017-03" db="EMBL/GenBank/DDBJ databases">
        <title>Genomes of endolithic fungi from Antarctica.</title>
        <authorList>
            <person name="Coleine C."/>
            <person name="Masonjones S."/>
            <person name="Stajich J.E."/>
        </authorList>
    </citation>
    <scope>NUCLEOTIDE SEQUENCE [LARGE SCALE GENOMIC DNA]</scope>
    <source>
        <strain evidence="1 2">CCFEE 6315</strain>
    </source>
</reference>
<comment type="caution">
    <text evidence="1">The sequence shown here is derived from an EMBL/GenBank/DDBJ whole genome shotgun (WGS) entry which is preliminary data.</text>
</comment>
<proteinExistence type="predicted"/>
<evidence type="ECO:0000313" key="1">
    <source>
        <dbReference type="EMBL" id="TKA30051.1"/>
    </source>
</evidence>
<dbReference type="AlphaFoldDB" id="A0A4U0U4L4"/>